<dbReference type="PANTHER" id="PTHR11895:SF176">
    <property type="entry name" value="AMIDASE AMID-RELATED"/>
    <property type="match status" value="1"/>
</dbReference>
<dbReference type="InterPro" id="IPR036928">
    <property type="entry name" value="AS_sf"/>
</dbReference>
<accession>Q1IRK5</accession>
<dbReference type="SUPFAM" id="SSF75304">
    <property type="entry name" value="Amidase signature (AS) enzymes"/>
    <property type="match status" value="1"/>
</dbReference>
<dbReference type="InterPro" id="IPR023631">
    <property type="entry name" value="Amidase_dom"/>
</dbReference>
<dbReference type="STRING" id="204669.Acid345_1493"/>
<dbReference type="Proteomes" id="UP000002432">
    <property type="component" value="Chromosome"/>
</dbReference>
<dbReference type="InterPro" id="IPR020556">
    <property type="entry name" value="Amidase_CS"/>
</dbReference>
<protein>
    <submittedName>
        <fullName evidence="2">Amidase</fullName>
        <ecNumber evidence="2">3.5.1.4</ecNumber>
    </submittedName>
</protein>
<organism evidence="2 3">
    <name type="scientific">Koribacter versatilis (strain Ellin345)</name>
    <dbReference type="NCBI Taxonomy" id="204669"/>
    <lineage>
        <taxon>Bacteria</taxon>
        <taxon>Pseudomonadati</taxon>
        <taxon>Acidobacteriota</taxon>
        <taxon>Terriglobia</taxon>
        <taxon>Terriglobales</taxon>
        <taxon>Candidatus Korobacteraceae</taxon>
        <taxon>Candidatus Korobacter</taxon>
    </lineage>
</organism>
<dbReference type="Pfam" id="PF01425">
    <property type="entry name" value="Amidase"/>
    <property type="match status" value="1"/>
</dbReference>
<evidence type="ECO:0000259" key="1">
    <source>
        <dbReference type="Pfam" id="PF01425"/>
    </source>
</evidence>
<dbReference type="KEGG" id="aba:Acid345_1493"/>
<dbReference type="OrthoDB" id="112488at2"/>
<dbReference type="AlphaFoldDB" id="Q1IRK5"/>
<keyword evidence="2" id="KW-0378">Hydrolase</keyword>
<dbReference type="HOGENOM" id="CLU_009600_0_3_0"/>
<dbReference type="EC" id="3.5.1.4" evidence="2"/>
<dbReference type="Gene3D" id="3.90.1300.10">
    <property type="entry name" value="Amidase signature (AS) domain"/>
    <property type="match status" value="1"/>
</dbReference>
<sequence>MHRWSLEALNAEIRSGRIPFSSAIEYFLARIERHAELNAYISVACEFPTISTAGLGGVPIAIKDLLNIEGQETTAASKVLAGNVAGADAEVISRLRGLGACLIGKTNLHEFAYGGSGMISAYGPGKNPWNMEHITGGSSSGSAAAVAAGLCAAAIGTDTAGSIRLPASLCGIVGFKPTYDAISTEGVIPLSVSYDHVGPMTRSVEDARYLFSAMSGTELPAQKREGKLRVGIPETFFYSDLDPSVAKAMDEVLDAVRAAGHEIVRRDFEVDEDRTLASYESYAYHRKWVEECPELYQPETLRRIKSGEKITSEAAGDAASRLKVERTGAAEVFTGIDVMLTPTVPILPPRIADLLEKPETLRPAELLMLRNTRPFNVLGVPTISVPWDLSPSGLPIGIQLAAAPKRDYELLDIAEEFEKMSPWRGRVPAGFE</sequence>
<evidence type="ECO:0000313" key="3">
    <source>
        <dbReference type="Proteomes" id="UP000002432"/>
    </source>
</evidence>
<dbReference type="EnsemblBacteria" id="ABF40495">
    <property type="protein sequence ID" value="ABF40495"/>
    <property type="gene ID" value="Acid345_1493"/>
</dbReference>
<gene>
    <name evidence="2" type="ordered locus">Acid345_1493</name>
</gene>
<dbReference type="PANTHER" id="PTHR11895">
    <property type="entry name" value="TRANSAMIDASE"/>
    <property type="match status" value="1"/>
</dbReference>
<evidence type="ECO:0000313" key="2">
    <source>
        <dbReference type="EMBL" id="ABF40495.1"/>
    </source>
</evidence>
<dbReference type="eggNOG" id="COG0154">
    <property type="taxonomic scope" value="Bacteria"/>
</dbReference>
<reference evidence="2 3" key="1">
    <citation type="journal article" date="2009" name="Appl. Environ. Microbiol.">
        <title>Three genomes from the phylum Acidobacteria provide insight into the lifestyles of these microorganisms in soils.</title>
        <authorList>
            <person name="Ward N.L."/>
            <person name="Challacombe J.F."/>
            <person name="Janssen P.H."/>
            <person name="Henrissat B."/>
            <person name="Coutinho P.M."/>
            <person name="Wu M."/>
            <person name="Xie G."/>
            <person name="Haft D.H."/>
            <person name="Sait M."/>
            <person name="Badger J."/>
            <person name="Barabote R.D."/>
            <person name="Bradley B."/>
            <person name="Brettin T.S."/>
            <person name="Brinkac L.M."/>
            <person name="Bruce D."/>
            <person name="Creasy T."/>
            <person name="Daugherty S.C."/>
            <person name="Davidsen T.M."/>
            <person name="DeBoy R.T."/>
            <person name="Detter J.C."/>
            <person name="Dodson R.J."/>
            <person name="Durkin A.S."/>
            <person name="Ganapathy A."/>
            <person name="Gwinn-Giglio M."/>
            <person name="Han C.S."/>
            <person name="Khouri H."/>
            <person name="Kiss H."/>
            <person name="Kothari S.P."/>
            <person name="Madupu R."/>
            <person name="Nelson K.E."/>
            <person name="Nelson W.C."/>
            <person name="Paulsen I."/>
            <person name="Penn K."/>
            <person name="Ren Q."/>
            <person name="Rosovitz M.J."/>
            <person name="Selengut J.D."/>
            <person name="Shrivastava S."/>
            <person name="Sullivan S.A."/>
            <person name="Tapia R."/>
            <person name="Thompson L.S."/>
            <person name="Watkins K.L."/>
            <person name="Yang Q."/>
            <person name="Yu C."/>
            <person name="Zafar N."/>
            <person name="Zhou L."/>
            <person name="Kuske C.R."/>
        </authorList>
    </citation>
    <scope>NUCLEOTIDE SEQUENCE [LARGE SCALE GENOMIC DNA]</scope>
    <source>
        <strain evidence="2 3">Ellin345</strain>
    </source>
</reference>
<dbReference type="PROSITE" id="PS00571">
    <property type="entry name" value="AMIDASES"/>
    <property type="match status" value="1"/>
</dbReference>
<dbReference type="EMBL" id="CP000360">
    <property type="protein sequence ID" value="ABF40495.1"/>
    <property type="molecule type" value="Genomic_DNA"/>
</dbReference>
<dbReference type="GO" id="GO:0004040">
    <property type="term" value="F:amidase activity"/>
    <property type="evidence" value="ECO:0007669"/>
    <property type="project" value="UniProtKB-EC"/>
</dbReference>
<dbReference type="InterPro" id="IPR000120">
    <property type="entry name" value="Amidase"/>
</dbReference>
<feature type="domain" description="Amidase" evidence="1">
    <location>
        <begin position="24"/>
        <end position="411"/>
    </location>
</feature>
<dbReference type="RefSeq" id="WP_011522297.1">
    <property type="nucleotide sequence ID" value="NC_008009.1"/>
</dbReference>
<keyword evidence="3" id="KW-1185">Reference proteome</keyword>
<proteinExistence type="predicted"/>
<name>Q1IRK5_KORVE</name>